<accession>A0A0G1MFV2</accession>
<evidence type="ECO:0000313" key="7">
    <source>
        <dbReference type="EMBL" id="KKU07201.1"/>
    </source>
</evidence>
<dbReference type="GO" id="GO:0000455">
    <property type="term" value="P:enzyme-directed rRNA pseudouridine synthesis"/>
    <property type="evidence" value="ECO:0007669"/>
    <property type="project" value="UniProtKB-ARBA"/>
</dbReference>
<keyword evidence="2 5" id="KW-0413">Isomerase</keyword>
<gene>
    <name evidence="7" type="ORF">UX10_C0014G0011</name>
</gene>
<protein>
    <recommendedName>
        <fullName evidence="5">Pseudouridine synthase</fullName>
        <ecNumber evidence="5">5.4.99.-</ecNumber>
    </recommendedName>
</protein>
<evidence type="ECO:0000256" key="3">
    <source>
        <dbReference type="PIRSR" id="PIRSR606225-1"/>
    </source>
</evidence>
<evidence type="ECO:0000313" key="8">
    <source>
        <dbReference type="Proteomes" id="UP000033999"/>
    </source>
</evidence>
<comment type="similarity">
    <text evidence="1 5">Belongs to the pseudouridine synthase RluA family.</text>
</comment>
<reference evidence="7 8" key="1">
    <citation type="journal article" date="2015" name="Nature">
        <title>rRNA introns, odd ribosomes, and small enigmatic genomes across a large radiation of phyla.</title>
        <authorList>
            <person name="Brown C.T."/>
            <person name="Hug L.A."/>
            <person name="Thomas B.C."/>
            <person name="Sharon I."/>
            <person name="Castelle C.J."/>
            <person name="Singh A."/>
            <person name="Wilkins M.J."/>
            <person name="Williams K.H."/>
            <person name="Banfield J.F."/>
        </authorList>
    </citation>
    <scope>NUCLEOTIDE SEQUENCE [LARGE SCALE GENOMIC DNA]</scope>
</reference>
<dbReference type="AlphaFoldDB" id="A0A0G1MFV2"/>
<dbReference type="InterPro" id="IPR050188">
    <property type="entry name" value="RluA_PseudoU_synthase"/>
</dbReference>
<evidence type="ECO:0000259" key="6">
    <source>
        <dbReference type="SMART" id="SM00363"/>
    </source>
</evidence>
<organism evidence="7 8">
    <name type="scientific">Candidatus Magasanikbacteria bacterium GW2011_GWA2_45_39</name>
    <dbReference type="NCBI Taxonomy" id="1619041"/>
    <lineage>
        <taxon>Bacteria</taxon>
        <taxon>Candidatus Magasanikiibacteriota</taxon>
    </lineage>
</organism>
<evidence type="ECO:0000256" key="2">
    <source>
        <dbReference type="ARBA" id="ARBA00023235"/>
    </source>
</evidence>
<dbReference type="PROSITE" id="PS01129">
    <property type="entry name" value="PSI_RLU"/>
    <property type="match status" value="1"/>
</dbReference>
<dbReference type="SUPFAM" id="SSF55174">
    <property type="entry name" value="Alpha-L RNA-binding motif"/>
    <property type="match status" value="1"/>
</dbReference>
<comment type="catalytic activity">
    <reaction evidence="5">
        <text>a uridine in RNA = a pseudouridine in RNA</text>
        <dbReference type="Rhea" id="RHEA:48348"/>
        <dbReference type="Rhea" id="RHEA-COMP:12068"/>
        <dbReference type="Rhea" id="RHEA-COMP:12069"/>
        <dbReference type="ChEBI" id="CHEBI:65314"/>
        <dbReference type="ChEBI" id="CHEBI:65315"/>
    </reaction>
</comment>
<dbReference type="CDD" id="cd02869">
    <property type="entry name" value="PseudoU_synth_RluA_like"/>
    <property type="match status" value="1"/>
</dbReference>
<dbReference type="InterPro" id="IPR006224">
    <property type="entry name" value="PsdUridine_synth_RluA-like_CS"/>
</dbReference>
<dbReference type="InterPro" id="IPR036986">
    <property type="entry name" value="S4_RNA-bd_sf"/>
</dbReference>
<dbReference type="CDD" id="cd00165">
    <property type="entry name" value="S4"/>
    <property type="match status" value="1"/>
</dbReference>
<comment type="caution">
    <text evidence="7">The sequence shown here is derived from an EMBL/GenBank/DDBJ whole genome shotgun (WGS) entry which is preliminary data.</text>
</comment>
<dbReference type="EC" id="5.4.99.-" evidence="5"/>
<dbReference type="GO" id="GO:0003723">
    <property type="term" value="F:RNA binding"/>
    <property type="evidence" value="ECO:0007669"/>
    <property type="project" value="UniProtKB-KW"/>
</dbReference>
<comment type="function">
    <text evidence="5">Responsible for synthesis of pseudouridine from uracil.</text>
</comment>
<dbReference type="PANTHER" id="PTHR21600">
    <property type="entry name" value="MITOCHONDRIAL RNA PSEUDOURIDINE SYNTHASE"/>
    <property type="match status" value="1"/>
</dbReference>
<dbReference type="GO" id="GO:0120159">
    <property type="term" value="F:rRNA pseudouridine synthase activity"/>
    <property type="evidence" value="ECO:0007669"/>
    <property type="project" value="UniProtKB-ARBA"/>
</dbReference>
<dbReference type="Proteomes" id="UP000033999">
    <property type="component" value="Unassembled WGS sequence"/>
</dbReference>
<dbReference type="Gene3D" id="3.30.2350.10">
    <property type="entry name" value="Pseudouridine synthase"/>
    <property type="match status" value="1"/>
</dbReference>
<feature type="domain" description="RNA-binding S4" evidence="6">
    <location>
        <begin position="14"/>
        <end position="75"/>
    </location>
</feature>
<dbReference type="SMART" id="SM00363">
    <property type="entry name" value="S4"/>
    <property type="match status" value="1"/>
</dbReference>
<proteinExistence type="inferred from homology"/>
<dbReference type="NCBIfam" id="TIGR00005">
    <property type="entry name" value="rluA_subfam"/>
    <property type="match status" value="1"/>
</dbReference>
<dbReference type="PANTHER" id="PTHR21600:SF87">
    <property type="entry name" value="RNA PSEUDOURIDYLATE SYNTHASE DOMAIN-CONTAINING PROTEIN 1"/>
    <property type="match status" value="1"/>
</dbReference>
<dbReference type="InterPro" id="IPR020103">
    <property type="entry name" value="PsdUridine_synth_cat_dom_sf"/>
</dbReference>
<dbReference type="Pfam" id="PF01479">
    <property type="entry name" value="S4"/>
    <property type="match status" value="1"/>
</dbReference>
<dbReference type="Pfam" id="PF00849">
    <property type="entry name" value="PseudoU_synth_2"/>
    <property type="match status" value="1"/>
</dbReference>
<dbReference type="PROSITE" id="PS50889">
    <property type="entry name" value="S4"/>
    <property type="match status" value="1"/>
</dbReference>
<dbReference type="InterPro" id="IPR002942">
    <property type="entry name" value="S4_RNA-bd"/>
</dbReference>
<evidence type="ECO:0000256" key="1">
    <source>
        <dbReference type="ARBA" id="ARBA00010876"/>
    </source>
</evidence>
<evidence type="ECO:0000256" key="4">
    <source>
        <dbReference type="PROSITE-ProRule" id="PRU00182"/>
    </source>
</evidence>
<evidence type="ECO:0000256" key="5">
    <source>
        <dbReference type="RuleBase" id="RU362028"/>
    </source>
</evidence>
<dbReference type="PATRIC" id="fig|1619041.3.peg.507"/>
<name>A0A0G1MFV2_9BACT</name>
<keyword evidence="4" id="KW-0694">RNA-binding</keyword>
<dbReference type="Gene3D" id="3.10.290.10">
    <property type="entry name" value="RNA-binding S4 domain"/>
    <property type="match status" value="1"/>
</dbReference>
<dbReference type="SUPFAM" id="SSF55120">
    <property type="entry name" value="Pseudouridine synthase"/>
    <property type="match status" value="1"/>
</dbReference>
<dbReference type="InterPro" id="IPR006225">
    <property type="entry name" value="PsdUridine_synth_RluC/D"/>
</dbReference>
<sequence length="317" mass="35992">MNFEHTIDASHVDTRLDRFVCGLYPAQSRASIQKYIKQGAVQVNNKKVTPHHFLKLNDTVTVNDSVLSVLVKHASAPADSVKKNISVRTEPVQEPEVIEETAEYLVINKPAGLLVHPVDLQSEEYTLVDWLTRHDPEIKKIGDDSRLRPGIVHRLDKEVSGIMIIAKTSRFFDYIKDQFQNHRVKKTYLALVYGKMPREQGVIDLPIERHATEPRMAVRSKRQEGKYAYTEYLVLKQHPTCALLKVNIETGRTHQIRAHLHAFGHPIVGDPLYTNKNFKPIKTHGMCLQATELVFTGADGNTHSFSLPPSSLFKSYL</sequence>
<feature type="active site" evidence="3">
    <location>
        <position position="156"/>
    </location>
</feature>
<dbReference type="EMBL" id="LCKX01000014">
    <property type="protein sequence ID" value="KKU07201.1"/>
    <property type="molecule type" value="Genomic_DNA"/>
</dbReference>
<dbReference type="InterPro" id="IPR006145">
    <property type="entry name" value="PsdUridine_synth_RsuA/RluA"/>
</dbReference>